<dbReference type="Proteomes" id="UP000559404">
    <property type="component" value="Unassembled WGS sequence"/>
</dbReference>
<keyword evidence="5" id="KW-0029">Amino-acid transport</keyword>
<evidence type="ECO:0000256" key="5">
    <source>
        <dbReference type="ARBA" id="ARBA00022970"/>
    </source>
</evidence>
<keyword evidence="4 9" id="KW-0812">Transmembrane</keyword>
<feature type="transmembrane region" description="Helical" evidence="9">
    <location>
        <begin position="282"/>
        <end position="305"/>
    </location>
</feature>
<sequence>MDTFAFAVVNGLLYGMLLFMLASGLTLIFSLMGVLNFAHASFFMLGAYFAYQLSSIGNFWMGLVLAPLLVGLLGATVERYGLRVVHRHGHVAELLFTFGLAYLIEELVRLVWGRQPVPYRIPEVLDFPLFSIGGIDYSAYRAFMFAIAVLMFLGLLALLKRTRVGLMVQAALSHPDVLWALGHNVPRLFMLVFGGGVALAGLAGVIGGNYLVTEPGMAHQMGTILFVIVVFGGLGSLLGAFLASILIGILQTLMVAFDGTLTDLVVSLGAAAPQATGPFREIWTITPANLAPVLPYLLLVVLLIVRPRGLLGTRET</sequence>
<comment type="similarity">
    <text evidence="8">Belongs to the binding-protein-dependent transport system permease family. LivHM subfamily.</text>
</comment>
<reference evidence="10 11" key="2">
    <citation type="submission" date="2020-08" db="EMBL/GenBank/DDBJ databases">
        <title>Stappia taiwanensis sp. nov., isolated from a coastal thermal spring.</title>
        <authorList>
            <person name="Kampfer P."/>
        </authorList>
    </citation>
    <scope>NUCLEOTIDE SEQUENCE [LARGE SCALE GENOMIC DNA]</scope>
    <source>
        <strain evidence="10 11">DSM 23284</strain>
    </source>
</reference>
<dbReference type="EMBL" id="JACEON010000005">
    <property type="protein sequence ID" value="MBA4611453.1"/>
    <property type="molecule type" value="Genomic_DNA"/>
</dbReference>
<proteinExistence type="inferred from homology"/>
<name>A0A838XX23_9HYPH</name>
<evidence type="ECO:0000313" key="10">
    <source>
        <dbReference type="EMBL" id="MBA4611453.1"/>
    </source>
</evidence>
<dbReference type="GO" id="GO:0005886">
    <property type="term" value="C:plasma membrane"/>
    <property type="evidence" value="ECO:0007669"/>
    <property type="project" value="UniProtKB-SubCell"/>
</dbReference>
<comment type="caution">
    <text evidence="10">The sequence shown here is derived from an EMBL/GenBank/DDBJ whole genome shotgun (WGS) entry which is preliminary data.</text>
</comment>
<feature type="transmembrane region" description="Helical" evidence="9">
    <location>
        <begin position="188"/>
        <end position="212"/>
    </location>
</feature>
<protein>
    <submittedName>
        <fullName evidence="10">Branched-chain amino acid ABC transporter permease</fullName>
    </submittedName>
</protein>
<keyword evidence="2" id="KW-0813">Transport</keyword>
<feature type="transmembrane region" description="Helical" evidence="9">
    <location>
        <begin position="224"/>
        <end position="250"/>
    </location>
</feature>
<keyword evidence="6 9" id="KW-1133">Transmembrane helix</keyword>
<dbReference type="PANTHER" id="PTHR11795">
    <property type="entry name" value="BRANCHED-CHAIN AMINO ACID TRANSPORT SYSTEM PERMEASE PROTEIN LIVH"/>
    <property type="match status" value="1"/>
</dbReference>
<evidence type="ECO:0000256" key="4">
    <source>
        <dbReference type="ARBA" id="ARBA00022692"/>
    </source>
</evidence>
<dbReference type="GO" id="GO:0006865">
    <property type="term" value="P:amino acid transport"/>
    <property type="evidence" value="ECO:0007669"/>
    <property type="project" value="UniProtKB-KW"/>
</dbReference>
<feature type="transmembrane region" description="Helical" evidence="9">
    <location>
        <begin position="139"/>
        <end position="159"/>
    </location>
</feature>
<reference evidence="10 11" key="1">
    <citation type="submission" date="2020-07" db="EMBL/GenBank/DDBJ databases">
        <authorList>
            <person name="Li M."/>
        </authorList>
    </citation>
    <scope>NUCLEOTIDE SEQUENCE [LARGE SCALE GENOMIC DNA]</scope>
    <source>
        <strain evidence="10 11">DSM 23284</strain>
    </source>
</reference>
<dbReference type="AlphaFoldDB" id="A0A838XX23"/>
<gene>
    <name evidence="10" type="ORF">H1W37_07320</name>
</gene>
<evidence type="ECO:0000256" key="6">
    <source>
        <dbReference type="ARBA" id="ARBA00022989"/>
    </source>
</evidence>
<keyword evidence="11" id="KW-1185">Reference proteome</keyword>
<keyword evidence="7 9" id="KW-0472">Membrane</keyword>
<feature type="transmembrane region" description="Helical" evidence="9">
    <location>
        <begin position="59"/>
        <end position="82"/>
    </location>
</feature>
<dbReference type="Pfam" id="PF02653">
    <property type="entry name" value="BPD_transp_2"/>
    <property type="match status" value="1"/>
</dbReference>
<dbReference type="InterPro" id="IPR001851">
    <property type="entry name" value="ABC_transp_permease"/>
</dbReference>
<accession>A0A838XX23</accession>
<dbReference type="InterPro" id="IPR052157">
    <property type="entry name" value="BCAA_transport_permease"/>
</dbReference>
<feature type="transmembrane region" description="Helical" evidence="9">
    <location>
        <begin position="6"/>
        <end position="27"/>
    </location>
</feature>
<evidence type="ECO:0000256" key="1">
    <source>
        <dbReference type="ARBA" id="ARBA00004651"/>
    </source>
</evidence>
<evidence type="ECO:0000313" key="11">
    <source>
        <dbReference type="Proteomes" id="UP000559404"/>
    </source>
</evidence>
<evidence type="ECO:0000256" key="2">
    <source>
        <dbReference type="ARBA" id="ARBA00022448"/>
    </source>
</evidence>
<comment type="subcellular location">
    <subcellularLocation>
        <location evidence="1">Cell membrane</location>
        <topology evidence="1">Multi-pass membrane protein</topology>
    </subcellularLocation>
</comment>
<evidence type="ECO:0000256" key="7">
    <source>
        <dbReference type="ARBA" id="ARBA00023136"/>
    </source>
</evidence>
<dbReference type="PANTHER" id="PTHR11795:SF442">
    <property type="entry name" value="ABC TRANSPORTER ATP-BINDING PROTEIN"/>
    <property type="match status" value="1"/>
</dbReference>
<dbReference type="CDD" id="cd06582">
    <property type="entry name" value="TM_PBP1_LivH_like"/>
    <property type="match status" value="1"/>
</dbReference>
<evidence type="ECO:0000256" key="8">
    <source>
        <dbReference type="ARBA" id="ARBA00037998"/>
    </source>
</evidence>
<evidence type="ECO:0000256" key="9">
    <source>
        <dbReference type="SAM" id="Phobius"/>
    </source>
</evidence>
<dbReference type="GO" id="GO:0022857">
    <property type="term" value="F:transmembrane transporter activity"/>
    <property type="evidence" value="ECO:0007669"/>
    <property type="project" value="InterPro"/>
</dbReference>
<evidence type="ECO:0000256" key="3">
    <source>
        <dbReference type="ARBA" id="ARBA00022475"/>
    </source>
</evidence>
<keyword evidence="3" id="KW-1003">Cell membrane</keyword>
<organism evidence="10 11">
    <name type="scientific">Stappia taiwanensis</name>
    <dbReference type="NCBI Taxonomy" id="992267"/>
    <lineage>
        <taxon>Bacteria</taxon>
        <taxon>Pseudomonadati</taxon>
        <taxon>Pseudomonadota</taxon>
        <taxon>Alphaproteobacteria</taxon>
        <taxon>Hyphomicrobiales</taxon>
        <taxon>Stappiaceae</taxon>
        <taxon>Stappia</taxon>
    </lineage>
</organism>